<gene>
    <name evidence="5" type="ORF">CJ199_02455</name>
</gene>
<keyword evidence="2" id="KW-0378">Hydrolase</keyword>
<dbReference type="InterPro" id="IPR011604">
    <property type="entry name" value="PDDEXK-like_dom_sf"/>
</dbReference>
<dbReference type="InterPro" id="IPR011335">
    <property type="entry name" value="Restrct_endonuc-II-like"/>
</dbReference>
<sequence>MAELIALSPSRANDFVSCPLKFRLRSVDKIPEPPSAVAFKGTLVHAVLEQLFDVQPHERTLEHANTLIEPTYASLAQKNSDVSDLFPQQTDRDKLFTEAAALVRAYFTLELPQNLEPDAREKFVQTELPGGLKLRGFIDRVDRASGGEVRLVDYKTGKAPKPQYSGEADFQMRFYALVHYMLTGEIVHTLQLMYLGSGHVKELKPTMQDIERTFFQVADVWNDITDCAESGNWRPKKSPLCNWCYFKTMCPAWGNEAPEAPQITNVAVVEPDFPRTER</sequence>
<evidence type="ECO:0000313" key="5">
    <source>
        <dbReference type="EMBL" id="PMD06252.1"/>
    </source>
</evidence>
<evidence type="ECO:0000313" key="6">
    <source>
        <dbReference type="Proteomes" id="UP000235598"/>
    </source>
</evidence>
<dbReference type="GO" id="GO:0004386">
    <property type="term" value="F:helicase activity"/>
    <property type="evidence" value="ECO:0007669"/>
    <property type="project" value="UniProtKB-KW"/>
</dbReference>
<keyword evidence="2" id="KW-0547">Nucleotide-binding</keyword>
<accession>A0A2N6VQ47</accession>
<proteinExistence type="predicted"/>
<dbReference type="Proteomes" id="UP000235598">
    <property type="component" value="Unassembled WGS sequence"/>
</dbReference>
<evidence type="ECO:0000256" key="3">
    <source>
        <dbReference type="ARBA" id="ARBA00023204"/>
    </source>
</evidence>
<name>A0A2N6VQ47_9MICO</name>
<dbReference type="GO" id="GO:0006281">
    <property type="term" value="P:DNA repair"/>
    <property type="evidence" value="ECO:0007669"/>
    <property type="project" value="UniProtKB-KW"/>
</dbReference>
<evidence type="ECO:0000259" key="4">
    <source>
        <dbReference type="Pfam" id="PF12705"/>
    </source>
</evidence>
<dbReference type="Gene3D" id="3.90.320.10">
    <property type="match status" value="1"/>
</dbReference>
<dbReference type="AlphaFoldDB" id="A0A2N6VQ47"/>
<protein>
    <submittedName>
        <fullName evidence="5">Exodeoxyribonuclease V subunit beta</fullName>
    </submittedName>
</protein>
<dbReference type="Pfam" id="PF12705">
    <property type="entry name" value="PDDEXK_1"/>
    <property type="match status" value="1"/>
</dbReference>
<keyword evidence="3" id="KW-0234">DNA repair</keyword>
<dbReference type="RefSeq" id="WP_102237901.1">
    <property type="nucleotide sequence ID" value="NZ_PNHK01000001.1"/>
</dbReference>
<evidence type="ECO:0000256" key="1">
    <source>
        <dbReference type="ARBA" id="ARBA00022763"/>
    </source>
</evidence>
<comment type="caution">
    <text evidence="5">The sequence shown here is derived from an EMBL/GenBank/DDBJ whole genome shotgun (WGS) entry which is preliminary data.</text>
</comment>
<reference evidence="5 6" key="1">
    <citation type="submission" date="2017-09" db="EMBL/GenBank/DDBJ databases">
        <title>Bacterial strain isolated from the female urinary microbiota.</title>
        <authorList>
            <person name="Thomas-White K."/>
            <person name="Kumar N."/>
            <person name="Forster S."/>
            <person name="Putonti C."/>
            <person name="Lawley T."/>
            <person name="Wolfe A.J."/>
        </authorList>
    </citation>
    <scope>NUCLEOTIDE SEQUENCE [LARGE SCALE GENOMIC DNA]</scope>
    <source>
        <strain evidence="5 6">UMB1301</strain>
    </source>
</reference>
<keyword evidence="2" id="KW-0067">ATP-binding</keyword>
<feature type="domain" description="PD-(D/E)XK endonuclease-like" evidence="4">
    <location>
        <begin position="7"/>
        <end position="251"/>
    </location>
</feature>
<dbReference type="OrthoDB" id="9791397at2"/>
<dbReference type="InterPro" id="IPR038726">
    <property type="entry name" value="PDDEXK_AddAB-type"/>
</dbReference>
<keyword evidence="2" id="KW-0347">Helicase</keyword>
<dbReference type="EMBL" id="PNHK01000001">
    <property type="protein sequence ID" value="PMD06252.1"/>
    <property type="molecule type" value="Genomic_DNA"/>
</dbReference>
<dbReference type="SUPFAM" id="SSF52980">
    <property type="entry name" value="Restriction endonuclease-like"/>
    <property type="match status" value="1"/>
</dbReference>
<evidence type="ECO:0000256" key="2">
    <source>
        <dbReference type="ARBA" id="ARBA00022806"/>
    </source>
</evidence>
<keyword evidence="1" id="KW-0227">DNA damage</keyword>
<organism evidence="5 6">
    <name type="scientific">Brevibacterium paucivorans</name>
    <dbReference type="NCBI Taxonomy" id="170994"/>
    <lineage>
        <taxon>Bacteria</taxon>
        <taxon>Bacillati</taxon>
        <taxon>Actinomycetota</taxon>
        <taxon>Actinomycetes</taxon>
        <taxon>Micrococcales</taxon>
        <taxon>Brevibacteriaceae</taxon>
        <taxon>Brevibacterium</taxon>
    </lineage>
</organism>